<dbReference type="EMBL" id="BARU01016167">
    <property type="protein sequence ID" value="GAH59053.1"/>
    <property type="molecule type" value="Genomic_DNA"/>
</dbReference>
<sequence length="45" mass="4817">VHDAVAVATTETITLSGEQTIDGILTSEDRVLVKDQTDPTENGIY</sequence>
<dbReference type="AlphaFoldDB" id="X1INE7"/>
<protein>
    <submittedName>
        <fullName evidence="1">Uncharacterized protein</fullName>
    </submittedName>
</protein>
<reference evidence="1" key="1">
    <citation type="journal article" date="2014" name="Front. Microbiol.">
        <title>High frequency of phylogenetically diverse reductive dehalogenase-homologous genes in deep subseafloor sedimentary metagenomes.</title>
        <authorList>
            <person name="Kawai M."/>
            <person name="Futagami T."/>
            <person name="Toyoda A."/>
            <person name="Takaki Y."/>
            <person name="Nishi S."/>
            <person name="Hori S."/>
            <person name="Arai W."/>
            <person name="Tsubouchi T."/>
            <person name="Morono Y."/>
            <person name="Uchiyama I."/>
            <person name="Ito T."/>
            <person name="Fujiyama A."/>
            <person name="Inagaki F."/>
            <person name="Takami H."/>
        </authorList>
    </citation>
    <scope>NUCLEOTIDE SEQUENCE</scope>
    <source>
        <strain evidence="1">Expedition CK06-06</strain>
    </source>
</reference>
<gene>
    <name evidence="1" type="ORF">S03H2_27186</name>
</gene>
<feature type="non-terminal residue" evidence="1">
    <location>
        <position position="45"/>
    </location>
</feature>
<proteinExistence type="predicted"/>
<evidence type="ECO:0000313" key="1">
    <source>
        <dbReference type="EMBL" id="GAH59053.1"/>
    </source>
</evidence>
<comment type="caution">
    <text evidence="1">The sequence shown here is derived from an EMBL/GenBank/DDBJ whole genome shotgun (WGS) entry which is preliminary data.</text>
</comment>
<organism evidence="1">
    <name type="scientific">marine sediment metagenome</name>
    <dbReference type="NCBI Taxonomy" id="412755"/>
    <lineage>
        <taxon>unclassified sequences</taxon>
        <taxon>metagenomes</taxon>
        <taxon>ecological metagenomes</taxon>
    </lineage>
</organism>
<feature type="non-terminal residue" evidence="1">
    <location>
        <position position="1"/>
    </location>
</feature>
<accession>X1INE7</accession>
<name>X1INE7_9ZZZZ</name>